<dbReference type="AlphaFoldDB" id="A0A9N8Q1C8"/>
<dbReference type="Proteomes" id="UP001154114">
    <property type="component" value="Chromosome 13"/>
</dbReference>
<reference evidence="2" key="1">
    <citation type="submission" date="2021-12" db="EMBL/GenBank/DDBJ databases">
        <authorList>
            <person name="King R."/>
        </authorList>
    </citation>
    <scope>NUCLEOTIDE SEQUENCE</scope>
</reference>
<keyword evidence="3" id="KW-1185">Reference proteome</keyword>
<gene>
    <name evidence="2" type="ORF">CINC_LOCUS2674</name>
</gene>
<sequence>MQALSRIIGSNCLALELIIFACKNKKRKMLQFLVGDSDLANLRNRNLDSAQQEQKMIEAFYHAMCDRDMTMVSMLYLYWREFPQSPRVNNLHLIRRLDNILNQAKAKCKLELVHNQNIKVKLQCLTKFINFQLSIYTRLNNSRPRNKVEVIRTVLKEYKNFKDIKNVRLPKETSDEDEKLAVSELSDDSTLNPQMFYHILYEEYYKKLDFFTALLVLDNMHIIKKKCKVQNTDIYQKIECTIFYYLWRVFENWTLYVPLDPSIQKKECNVKNNQIITRTTIDIDADKINNAPVIYLERQKFDKCLMNLLSNFNTQDYDDNNNILFDMSYLKHLPYMRDYYSLMKAVYYINVVENDTNIDVLCVQRALMVIGEMTKSSNESKHLSNEARALLEAGISVDTMQQLINIRNHIAKADEGKLSKRIEVASQHEPLFRNIQEELKEMNYHFKSVAKIYETILHETMVQHGLDLIEERIEQWRPDARTHMDHIYASSINLDKITDDELHARELYEELEKATGLTQNFVMEIDEMLRSRKILQDKLKILQDQCVQIAKRELPQYISYIKETLNEMKHLDAHKKKITIESVQNVLSFFSKMGAFDNPTNFTEITYNRLHSAEQGIYELINRIPHRINTGLNNMPIKKRKTFENIKKLDRLFITIKYYDLRQERLKLISDLRDRVDKLRTALRSGNDPDNQSPEHLWRKYTNNRKFRLLFEMLLSDIFNIFIECDMKNLFFKPDKLLTSINLRVVLAHGDPILEVLGDVLDPYDFPNALLSKALAIVEAGPCIEALENLYRQNINPEINMRLNFNQQRWVQIYRECNERDKYIKLININKKK</sequence>
<organism evidence="2 3">
    <name type="scientific">Chrysodeixis includens</name>
    <name type="common">Soybean looper</name>
    <name type="synonym">Pseudoplusia includens</name>
    <dbReference type="NCBI Taxonomy" id="689277"/>
    <lineage>
        <taxon>Eukaryota</taxon>
        <taxon>Metazoa</taxon>
        <taxon>Ecdysozoa</taxon>
        <taxon>Arthropoda</taxon>
        <taxon>Hexapoda</taxon>
        <taxon>Insecta</taxon>
        <taxon>Pterygota</taxon>
        <taxon>Neoptera</taxon>
        <taxon>Endopterygota</taxon>
        <taxon>Lepidoptera</taxon>
        <taxon>Glossata</taxon>
        <taxon>Ditrysia</taxon>
        <taxon>Noctuoidea</taxon>
        <taxon>Noctuidae</taxon>
        <taxon>Plusiinae</taxon>
        <taxon>Chrysodeixis</taxon>
    </lineage>
</organism>
<feature type="coiled-coil region" evidence="1">
    <location>
        <begin position="525"/>
        <end position="552"/>
    </location>
</feature>
<evidence type="ECO:0000313" key="2">
    <source>
        <dbReference type="EMBL" id="CAD0200994.1"/>
    </source>
</evidence>
<name>A0A9N8Q1C8_CHRIL</name>
<dbReference type="OrthoDB" id="194358at2759"/>
<protein>
    <submittedName>
        <fullName evidence="2">Uncharacterized protein</fullName>
    </submittedName>
</protein>
<proteinExistence type="predicted"/>
<evidence type="ECO:0000313" key="3">
    <source>
        <dbReference type="Proteomes" id="UP001154114"/>
    </source>
</evidence>
<keyword evidence="1" id="KW-0175">Coiled coil</keyword>
<accession>A0A9N8Q1C8</accession>
<dbReference type="EMBL" id="LR824016">
    <property type="protein sequence ID" value="CAD0200994.1"/>
    <property type="molecule type" value="Genomic_DNA"/>
</dbReference>
<evidence type="ECO:0000256" key="1">
    <source>
        <dbReference type="SAM" id="Coils"/>
    </source>
</evidence>